<dbReference type="InterPro" id="IPR038081">
    <property type="entry name" value="CalX-like_sf"/>
</dbReference>
<keyword evidence="8" id="KW-1185">Reference proteome</keyword>
<feature type="compositionally biased region" description="Acidic residues" evidence="4">
    <location>
        <begin position="360"/>
        <end position="383"/>
    </location>
</feature>
<dbReference type="GO" id="GO:0007155">
    <property type="term" value="P:cell adhesion"/>
    <property type="evidence" value="ECO:0007669"/>
    <property type="project" value="InterPro"/>
</dbReference>
<feature type="compositionally biased region" description="Basic and acidic residues" evidence="4">
    <location>
        <begin position="458"/>
        <end position="474"/>
    </location>
</feature>
<feature type="compositionally biased region" description="Acidic residues" evidence="4">
    <location>
        <begin position="429"/>
        <end position="443"/>
    </location>
</feature>
<organism evidence="7 8">
    <name type="scientific">Zhongshania antarctica</name>
    <dbReference type="NCBI Taxonomy" id="641702"/>
    <lineage>
        <taxon>Bacteria</taxon>
        <taxon>Pseudomonadati</taxon>
        <taxon>Pseudomonadota</taxon>
        <taxon>Gammaproteobacteria</taxon>
        <taxon>Cellvibrionales</taxon>
        <taxon>Spongiibacteraceae</taxon>
        <taxon>Zhongshania</taxon>
    </lineage>
</organism>
<dbReference type="Gene3D" id="4.10.1080.10">
    <property type="entry name" value="TSP type-3 repeat"/>
    <property type="match status" value="4"/>
</dbReference>
<feature type="compositionally biased region" description="Acidic residues" evidence="4">
    <location>
        <begin position="1745"/>
        <end position="1775"/>
    </location>
</feature>
<name>A0A840R384_9GAMM</name>
<feature type="region of interest" description="Disordered" evidence="4">
    <location>
        <begin position="1700"/>
        <end position="1821"/>
    </location>
</feature>
<feature type="compositionally biased region" description="Basic and acidic residues" evidence="4">
    <location>
        <begin position="3316"/>
        <end position="3328"/>
    </location>
</feature>
<gene>
    <name evidence="7" type="ORF">HNQ57_001173</name>
</gene>
<dbReference type="Pfam" id="PF02412">
    <property type="entry name" value="TSP_3"/>
    <property type="match status" value="6"/>
</dbReference>
<feature type="region of interest" description="Disordered" evidence="4">
    <location>
        <begin position="3293"/>
        <end position="3328"/>
    </location>
</feature>
<feature type="chain" id="PRO_5032460496" evidence="5">
    <location>
        <begin position="20"/>
        <end position="3363"/>
    </location>
</feature>
<dbReference type="Proteomes" id="UP000536640">
    <property type="component" value="Unassembled WGS sequence"/>
</dbReference>
<evidence type="ECO:0000256" key="3">
    <source>
        <dbReference type="ARBA" id="ARBA00022837"/>
    </source>
</evidence>
<keyword evidence="1 5" id="KW-0732">Signal</keyword>
<comment type="caution">
    <text evidence="7">The sequence shown here is derived from an EMBL/GenBank/DDBJ whole genome shotgun (WGS) entry which is preliminary data.</text>
</comment>
<dbReference type="SUPFAM" id="SSF53474">
    <property type="entry name" value="alpha/beta-Hydrolases"/>
    <property type="match status" value="2"/>
</dbReference>
<feature type="region of interest" description="Disordered" evidence="4">
    <location>
        <begin position="185"/>
        <end position="489"/>
    </location>
</feature>
<feature type="compositionally biased region" description="Basic and acidic residues" evidence="4">
    <location>
        <begin position="293"/>
        <end position="309"/>
    </location>
</feature>
<dbReference type="GO" id="GO:0007154">
    <property type="term" value="P:cell communication"/>
    <property type="evidence" value="ECO:0007669"/>
    <property type="project" value="InterPro"/>
</dbReference>
<feature type="compositionally biased region" description="Acidic residues" evidence="4">
    <location>
        <begin position="276"/>
        <end position="292"/>
    </location>
</feature>
<keyword evidence="2" id="KW-0677">Repeat</keyword>
<dbReference type="PROSITE" id="PS51257">
    <property type="entry name" value="PROKAR_LIPOPROTEIN"/>
    <property type="match status" value="1"/>
</dbReference>
<feature type="compositionally biased region" description="Polar residues" evidence="4">
    <location>
        <begin position="216"/>
        <end position="231"/>
    </location>
</feature>
<dbReference type="SUPFAM" id="SSF141072">
    <property type="entry name" value="CalX-like"/>
    <property type="match status" value="1"/>
</dbReference>
<feature type="compositionally biased region" description="Acidic residues" evidence="4">
    <location>
        <begin position="237"/>
        <end position="246"/>
    </location>
</feature>
<feature type="compositionally biased region" description="Acidic residues" evidence="4">
    <location>
        <begin position="1783"/>
        <end position="1798"/>
    </location>
</feature>
<feature type="compositionally biased region" description="Acidic residues" evidence="4">
    <location>
        <begin position="1714"/>
        <end position="1726"/>
    </location>
</feature>
<dbReference type="EMBL" id="JACHHW010000003">
    <property type="protein sequence ID" value="MBB5186910.1"/>
    <property type="molecule type" value="Genomic_DNA"/>
</dbReference>
<feature type="domain" description="Calx-beta" evidence="6">
    <location>
        <begin position="1814"/>
        <end position="1911"/>
    </location>
</feature>
<dbReference type="GO" id="GO:0016787">
    <property type="term" value="F:hydrolase activity"/>
    <property type="evidence" value="ECO:0007669"/>
    <property type="project" value="InterPro"/>
</dbReference>
<feature type="compositionally biased region" description="Acidic residues" evidence="4">
    <location>
        <begin position="395"/>
        <end position="418"/>
    </location>
</feature>
<dbReference type="SUPFAM" id="SSF103647">
    <property type="entry name" value="TSP type-3 repeat"/>
    <property type="match status" value="4"/>
</dbReference>
<keyword evidence="3" id="KW-0106">Calcium</keyword>
<feature type="compositionally biased region" description="Acidic residues" evidence="4">
    <location>
        <begin position="323"/>
        <end position="338"/>
    </location>
</feature>
<sequence length="3363" mass="359209">MKHTIKPLTFLISSLILSACGGGGGSNATTERPTSPQTSLTGYVIDGPVKGLQYTRNNLFPSITPTDGSFRFNAGETLRFTLGKIPLGAVLTSGDTVFITPKQLANNNETIRINIGRFLITLDSDKDPRNGINISAVTQQAAERFSGTVDFLNFDDSALAEFARSANNDGNRELVSKETAKAHLDTSEADISDGQYDYDSNTDSGTDSDGDGVNNADDQCPNTPTGATVNANGCVDQVDEAQDSDNDGVVNSEDNCPDTANPDQLNLDGDERGDACDADADGDGILDEDETDTDPRLADTDGDGIKDGADNCPIIGNAQQSDTDNDGIGDACDDDIDNDGIANDSDAFPYDSSESKDNDLDGIGDNADDDDDNDGVKDEDDAFPYDPNESKDNDLDSIGDNADDDDDNDGVKDEDDAFPFDPSEHTDTDGDGIGDNTDDDDDGDGVKDGEDAFPYDANESKDSDGDGVGDKSDDCSNTPTGEPANSKGCSASQIVVASCELDSNLNAGNSLEIALKTYDDKVVTFQVLEPSAINCNELHRAAHPLMMHGPGYSLPRATTGFDDYRDAGYTVISWDPRGFGGSSGTVRAMDPDFEGQYLNQILDWAEKNLDYLAWRNEATGEFAPRPADSTSVADGVNLLVGAQGSSYGGGFQLALLATDAKKRLDAIAPDITWHDLRNSLNPGDVVKSAWGLVLSGAGEAQGNAAGLQALQTEQRNLSPLEFSQDPFTKETVARALATNEWPRRSLDWFHYRGLGYWCAANGLPSMPYPAYSQADDRIPMIDQSSSYNVPDQQENGRPGLGNFLVGATSPSSYFDGLDVLLTHGMIDTLFDFNEVWWNQQCLTAAGAQVSIKTHHGALLGHVLPVVQSPDKTSSGTGTCEFDTKAWFEQKLRNMETDDVDSVCFALGTDGDSVTLPANKVLAPQADPANASTKALFTTREFAPVTPVPNGLIGVANVSGNLPVYATLGTATEELILAGMPHIEVTVSSLSGINEMACDNGRNPLGSRDGCDSITFVGLGKKSGFAPNFGLIDDQLTPIRGLGTHDIDLTGVAERLLPGDELALLFYAVHPQFAAAASRDASIPAVMISGTVQLPLYTTDADGEPLTNISATDSLSSGAPATGAESPLAGCYADARAENCALSPLVGLLSAPKKEICLNGGLSSPECPLSDIVNPLENSDPTGTMSALAGIAADVSRCLVNADLPLCQFAASECEQDPSGVACGVVGVLDVVHNLSDTLGLPLSGTAPGQSYCDSPAGNPDPATDANAWQQRDFLNVMCSLQRLTDMALHPAFSVALAEGTARTFSYNLIEQLADPTRPRGTLAQWTPGGRTTDPYRIEQDWEDAGRGRVDYISFVAESGSRLVGRVFRPPVNVPGPYPSIVITTGSIQGYQEMYNWAGEGLAEAGYLVLMYDVQGQGRSETLPHSPDGNYACDSNGCDGVPFQQAYNFLQGARDAHRWLLSSESSLYIEDTGNSAGSNLFNPFAADVDRSRIGHAGHSLGASAISVVGQELACDPATPRAQRDGCISAIVGWDSLSSVSDTDTLPIKAPGLSLTAEYFFNPTPANPDSPPNPETKLGAYKQMVAANVDSMRIGLRSSTHLEWTYVPLILPASRYGERVSMYYTQAWFDRYVRDDLSAVDRLKAQQFDNSADLSSIGAGTFDPLTGANIPYKISGDCTANRLSIYQRSAFRLTDPRHNSVLNAEDMRGRGCAADSDGDGVPDSEDAFPNDPTESRDNDLDGIGDNADNDDDNDGVNDADDAFPFDPNESYDSDGDGIGDNSDAFPDDSSESNDSDDDGVGDNSDSCANTPANDGQIIRGCSDSQRPTISAANTNASENDATVQIQVAISAAQDFDISFSFHTIDGSAQAGMDYSESTGSAVIAAGNTTASVTINVIDDNELEGTETFELNVDSSDFAVIGESATATITLYDNDTTQSTLRVGASKQRVNPNASQISGETEQRLGAAPRTQKFNLGGFGLNPLQNFSDPFNMAGDQLTQAAEQPCLLQDQSSYDPASFTESQCLESTWIRALVIEQPDPENIANNQEVVFLVLDAIGAGNVIQNNVRAAIVAATGIPSTNIVFGQTHSHAGADLQGLWGGVPQSWLSNVLYPQAVAAVVEARSRKQDVELTVRSGALPEFNNYRRPRQTDPNIDSDVVGTLMQAISLSSGEPVAHFMQFSGHPTSINESPRIPHPDYPLGVTDYLETLGGVALYFNGPIADASSSGRREGCVNDPKYDNVSADYGNQHCKGEGIADGGLGFPIERRISYGLSIRNEEVVLPVTNPLFVGAGLLGAFNQYYDFTGTNGQLPEEARAQAQYLPQATPYTTTNVTRITLGDAETGLEIVTIPGEATGTFGKWIRSLANPNAHTMLLGLTQNSFGYIIPEEEFSALDASGDGGLAGVPFTGYEEFVSLGPLTAPLLRTQGYIPLFELEEEAQAYLPPYLAACQTDPASNECLFSMAGFRVDYVQREYADRCHEFGGDEATMFCELVNPNTPLASQCLAAGFPDGMCSVFGDIGDQTDLTICTPDGSSCIPISPELDSQLEAAADQIYAEIVNSGAPLPANREVILHAAQAQVQGCDMLDPAHCLFPFPSDQYTTQADAGTPQSADMGGTGRRVNFNPLAMPRNVAGKPIDPTEWNRNDGFSPGQMILTYVPDIATVKDQSGKPIGPIEGAVPITRLADYTASDAPIVVINTATGERHPIWAEIDLNAGIFVQGKIPETDQPIPSPPTKGETRPALIIRPAQNFEESTRYIVALRKLKNNSGETIAAGPAFRMCRDGDTTLLPQLNDRCAQLETQVFDYLPQDIHRDELYLAWDFTVASERSLAGRLLHIRDDAFATLGETVNILPGQAGYEMGQAPTITVDSNTNPSNPRIARRIEGTITVPSYIMPSDPSPLEGGEFNELFNQLRDNYPDALAELRSQCRDLAPTSEVCLPFDPDAPEFGRAVSAPPNRFFYNPTDAPDSRSVFGDGLPDRASPQATMTRKYICNIPNSAFISPARPSLYGHGLLGSRGEVNSGHVADMADAHNMMFCAVDWFGFSEGDIASIVAILLDVSNLPSLTDSSQQGMLNMMFLARAMKHPEGFAAQPAFQDGDGKALFTTNEVYYDGNSQGGIMGGAVVAVSRDVNRGVLGVPGMNYSTLLRRSVDFDIYATPLNLAYHDDLDRSLVFSLMEMLWERAENNGYAHHMGTASSSNTPYPNTPDNELLLQVGFSDHQVTMWSADVMARTIHAGVDRQDLAFPNRHPDEQEYALLDDLTVASGAQYIDKQYVGSALAIFDASWDAAPDGRCAADSTLPAPIGNVPPRDPEAMPAGQRNDDPHECPRREPSAKCQKSHFLYPISAVLNVNGVTRDDLCPQLPAIP</sequence>
<dbReference type="PANTHER" id="PTHR10199:SF119">
    <property type="entry name" value="RE20510P"/>
    <property type="match status" value="1"/>
</dbReference>
<evidence type="ECO:0000256" key="1">
    <source>
        <dbReference type="ARBA" id="ARBA00022729"/>
    </source>
</evidence>
<evidence type="ECO:0000256" key="4">
    <source>
        <dbReference type="SAM" id="MobiDB-lite"/>
    </source>
</evidence>
<reference evidence="7 8" key="1">
    <citation type="submission" date="2020-08" db="EMBL/GenBank/DDBJ databases">
        <title>Genomic Encyclopedia of Type Strains, Phase IV (KMG-IV): sequencing the most valuable type-strain genomes for metagenomic binning, comparative biology and taxonomic classification.</title>
        <authorList>
            <person name="Goeker M."/>
        </authorList>
    </citation>
    <scope>NUCLEOTIDE SEQUENCE [LARGE SCALE GENOMIC DNA]</scope>
    <source>
        <strain evidence="7 8">DSM 25701</strain>
    </source>
</reference>
<dbReference type="PANTHER" id="PTHR10199">
    <property type="entry name" value="THROMBOSPONDIN"/>
    <property type="match status" value="1"/>
</dbReference>
<dbReference type="RefSeq" id="WP_184461663.1">
    <property type="nucleotide sequence ID" value="NZ_JACHHW010000003.1"/>
</dbReference>
<dbReference type="InterPro" id="IPR029058">
    <property type="entry name" value="AB_hydrolase_fold"/>
</dbReference>
<protein>
    <submittedName>
        <fullName evidence="7">Cephalosporin-C deacetylase-like acetyl esterase</fullName>
    </submittedName>
</protein>
<dbReference type="GO" id="GO:0005509">
    <property type="term" value="F:calcium ion binding"/>
    <property type="evidence" value="ECO:0007669"/>
    <property type="project" value="InterPro"/>
</dbReference>
<dbReference type="Pfam" id="PF03160">
    <property type="entry name" value="Calx-beta"/>
    <property type="match status" value="1"/>
</dbReference>
<dbReference type="Gene3D" id="3.40.50.1820">
    <property type="entry name" value="alpha/beta hydrolase"/>
    <property type="match status" value="2"/>
</dbReference>
<dbReference type="Gene3D" id="2.60.40.2030">
    <property type="match status" value="1"/>
</dbReference>
<dbReference type="GO" id="GO:0016020">
    <property type="term" value="C:membrane"/>
    <property type="evidence" value="ECO:0007669"/>
    <property type="project" value="InterPro"/>
</dbReference>
<dbReference type="InterPro" id="IPR003367">
    <property type="entry name" value="Thrombospondin_3-like_rpt"/>
</dbReference>
<dbReference type="Pfam" id="PF02129">
    <property type="entry name" value="Peptidase_S15"/>
    <property type="match status" value="1"/>
</dbReference>
<feature type="compositionally biased region" description="Low complexity" evidence="4">
    <location>
        <begin position="197"/>
        <end position="215"/>
    </location>
</feature>
<evidence type="ECO:0000259" key="6">
    <source>
        <dbReference type="SMART" id="SM00237"/>
    </source>
</evidence>
<evidence type="ECO:0000256" key="2">
    <source>
        <dbReference type="ARBA" id="ARBA00022737"/>
    </source>
</evidence>
<dbReference type="InterPro" id="IPR028974">
    <property type="entry name" value="TSP_type-3_rpt"/>
</dbReference>
<dbReference type="InterPro" id="IPR003644">
    <property type="entry name" value="Calx_beta"/>
</dbReference>
<dbReference type="SMART" id="SM00237">
    <property type="entry name" value="Calx_beta"/>
    <property type="match status" value="1"/>
</dbReference>
<evidence type="ECO:0000256" key="5">
    <source>
        <dbReference type="SAM" id="SignalP"/>
    </source>
</evidence>
<evidence type="ECO:0000313" key="8">
    <source>
        <dbReference type="Proteomes" id="UP000536640"/>
    </source>
</evidence>
<dbReference type="InterPro" id="IPR000383">
    <property type="entry name" value="Xaa-Pro-like_dom"/>
</dbReference>
<feature type="signal peptide" evidence="5">
    <location>
        <begin position="1"/>
        <end position="19"/>
    </location>
</feature>
<evidence type="ECO:0000313" key="7">
    <source>
        <dbReference type="EMBL" id="MBB5186910.1"/>
    </source>
</evidence>
<accession>A0A840R384</accession>
<proteinExistence type="predicted"/>